<keyword evidence="6" id="KW-1185">Reference proteome</keyword>
<dbReference type="SUPFAM" id="SSF53850">
    <property type="entry name" value="Periplasmic binding protein-like II"/>
    <property type="match status" value="1"/>
</dbReference>
<feature type="signal peptide" evidence="3">
    <location>
        <begin position="1"/>
        <end position="30"/>
    </location>
</feature>
<dbReference type="Proteomes" id="UP001204445">
    <property type="component" value="Unassembled WGS sequence"/>
</dbReference>
<dbReference type="AlphaFoldDB" id="A0AAE3HLB7"/>
<keyword evidence="2 3" id="KW-0732">Signal</keyword>
<name>A0AAE3HLB7_9GAMM</name>
<accession>A0AAE3HLB7</accession>
<dbReference type="EMBL" id="JANUCT010000023">
    <property type="protein sequence ID" value="MCS3904455.1"/>
    <property type="molecule type" value="Genomic_DNA"/>
</dbReference>
<evidence type="ECO:0000256" key="1">
    <source>
        <dbReference type="ARBA" id="ARBA00010333"/>
    </source>
</evidence>
<reference evidence="5" key="1">
    <citation type="submission" date="2022-08" db="EMBL/GenBank/DDBJ databases">
        <title>Genomic Encyclopedia of Type Strains, Phase III (KMG-III): the genomes of soil and plant-associated and newly described type strains.</title>
        <authorList>
            <person name="Whitman W."/>
        </authorList>
    </citation>
    <scope>NUCLEOTIDE SEQUENCE</scope>
    <source>
        <strain evidence="5">HMT 1</strain>
    </source>
</reference>
<evidence type="ECO:0000259" key="4">
    <source>
        <dbReference type="SMART" id="SM00062"/>
    </source>
</evidence>
<dbReference type="NCBIfam" id="TIGR03871">
    <property type="entry name" value="ABC_peri_MoxJ_2"/>
    <property type="match status" value="1"/>
</dbReference>
<evidence type="ECO:0000256" key="2">
    <source>
        <dbReference type="ARBA" id="ARBA00022729"/>
    </source>
</evidence>
<comment type="caution">
    <text evidence="5">The sequence shown here is derived from an EMBL/GenBank/DDBJ whole genome shotgun (WGS) entry which is preliminary data.</text>
</comment>
<feature type="chain" id="PRO_5042235263" evidence="3">
    <location>
        <begin position="31"/>
        <end position="292"/>
    </location>
</feature>
<dbReference type="PANTHER" id="PTHR35936:SF17">
    <property type="entry name" value="ARGININE-BINDING EXTRACELLULAR PROTEIN ARTP"/>
    <property type="match status" value="1"/>
</dbReference>
<gene>
    <name evidence="5" type="ORF">J2T55_002491</name>
</gene>
<evidence type="ECO:0000256" key="3">
    <source>
        <dbReference type="SAM" id="SignalP"/>
    </source>
</evidence>
<evidence type="ECO:0000313" key="5">
    <source>
        <dbReference type="EMBL" id="MCS3904455.1"/>
    </source>
</evidence>
<dbReference type="PANTHER" id="PTHR35936">
    <property type="entry name" value="MEMBRANE-BOUND LYTIC MUREIN TRANSGLYCOSYLASE F"/>
    <property type="match status" value="1"/>
</dbReference>
<comment type="similarity">
    <text evidence="1">Belongs to the bacterial solute-binding protein 3 family.</text>
</comment>
<dbReference type="Gene3D" id="3.40.190.10">
    <property type="entry name" value="Periplasmic binding protein-like II"/>
    <property type="match status" value="2"/>
</dbReference>
<protein>
    <submittedName>
        <fullName evidence="5">Quinoprotein dehydrogenase-associated probable ABC transporter substrate-binding protein</fullName>
    </submittedName>
</protein>
<sequence length="292" mass="33527">MNFRITGCGSNSFGRYLATLGLALVLPVNAAAQENSEREALKVCADGNNMPYSNKDKEGFENKIAELFGDHLGVPVEYTFFPQRMGFIRNTLKAEVGIEDYKCDLVMGVPEKFDIASPTDPYYRTTYVLAYVKGRGFDEVEKAEDVVNLPEEKKEKLRFGLFDRGPAQLWLHENDLMEYGIPYRSQPGDTRTTIGDMMDRLIEDEVNMTIIYGPFAGWWAKKTDDVDIKVIPLMNEPDNPSMRFEFNMSMAVRYGDDEWKQQVNDFIHSHKDEIHEILDEYNIPTLPMDQEI</sequence>
<dbReference type="SMART" id="SM00062">
    <property type="entry name" value="PBPb"/>
    <property type="match status" value="1"/>
</dbReference>
<proteinExistence type="inferred from homology"/>
<dbReference type="InterPro" id="IPR001638">
    <property type="entry name" value="Solute-binding_3/MltF_N"/>
</dbReference>
<organism evidence="5 6">
    <name type="scientific">Methylohalomonas lacus</name>
    <dbReference type="NCBI Taxonomy" id="398773"/>
    <lineage>
        <taxon>Bacteria</taxon>
        <taxon>Pseudomonadati</taxon>
        <taxon>Pseudomonadota</taxon>
        <taxon>Gammaproteobacteria</taxon>
        <taxon>Methylohalomonadales</taxon>
        <taxon>Methylohalomonadaceae</taxon>
        <taxon>Methylohalomonas</taxon>
    </lineage>
</organism>
<feature type="domain" description="Solute-binding protein family 3/N-terminal" evidence="4">
    <location>
        <begin position="40"/>
        <end position="280"/>
    </location>
</feature>
<dbReference type="InterPro" id="IPR022448">
    <property type="entry name" value="Quinoprotein_dehydrogenase"/>
</dbReference>
<evidence type="ECO:0000313" key="6">
    <source>
        <dbReference type="Proteomes" id="UP001204445"/>
    </source>
</evidence>